<dbReference type="Proteomes" id="UP000214596">
    <property type="component" value="Unassembled WGS sequence"/>
</dbReference>
<protein>
    <submittedName>
        <fullName evidence="2">Lysine decarboxylase</fullName>
    </submittedName>
</protein>
<organism evidence="2 3">
    <name type="scientific">Vibrio parahaemolyticus</name>
    <dbReference type="NCBI Taxonomy" id="670"/>
    <lineage>
        <taxon>Bacteria</taxon>
        <taxon>Pseudomonadati</taxon>
        <taxon>Pseudomonadota</taxon>
        <taxon>Gammaproteobacteria</taxon>
        <taxon>Vibrionales</taxon>
        <taxon>Vibrionaceae</taxon>
        <taxon>Vibrio</taxon>
    </lineage>
</organism>
<dbReference type="InterPro" id="IPR005308">
    <property type="entry name" value="OKR_de-COase_N"/>
</dbReference>
<dbReference type="Gene3D" id="3.40.50.2300">
    <property type="match status" value="1"/>
</dbReference>
<sequence>MNIFAILNHMGVFFKEEPVRQLHAALEKAGYEVVYPVDDKDLIKMIEMNPRICGVLFDWDKYSLELCERISQINEKLPVHAFANEQSTLDISLTDLRLNV</sequence>
<name>A0A227J886_VIBPH</name>
<evidence type="ECO:0000313" key="2">
    <source>
        <dbReference type="EMBL" id="OXE31341.1"/>
    </source>
</evidence>
<dbReference type="EMBL" id="NIXT01001321">
    <property type="protein sequence ID" value="OXE31341.1"/>
    <property type="molecule type" value="Genomic_DNA"/>
</dbReference>
<feature type="domain" description="Orn/Lys/Arg decarboxylase N-terminal" evidence="1">
    <location>
        <begin position="14"/>
        <end position="99"/>
    </location>
</feature>
<accession>A0A227J886</accession>
<dbReference type="GO" id="GO:0016831">
    <property type="term" value="F:carboxy-lyase activity"/>
    <property type="evidence" value="ECO:0007669"/>
    <property type="project" value="InterPro"/>
</dbReference>
<evidence type="ECO:0000313" key="3">
    <source>
        <dbReference type="Proteomes" id="UP000214596"/>
    </source>
</evidence>
<proteinExistence type="predicted"/>
<evidence type="ECO:0000259" key="1">
    <source>
        <dbReference type="Pfam" id="PF03709"/>
    </source>
</evidence>
<feature type="non-terminal residue" evidence="2">
    <location>
        <position position="100"/>
    </location>
</feature>
<gene>
    <name evidence="2" type="ORF">CA163_18600</name>
</gene>
<dbReference type="AlphaFoldDB" id="A0A227J886"/>
<reference evidence="2 3" key="1">
    <citation type="journal article" date="2017" name="Appl. Environ. Microbiol.">
        <title>Parallel evolution of two clades of a major Atlantic endemic Vibrio parahaemolyticus pathogen lineage by independent acquisition of related pathogenicity islands.</title>
        <authorList>
            <person name="Xu F."/>
            <person name="Gonzalez-Escalona N."/>
            <person name="Drees K.P."/>
            <person name="Sebra R.P."/>
            <person name="Cooper V.S."/>
            <person name="Jones S.H."/>
            <person name="Whistler C.A."/>
        </authorList>
    </citation>
    <scope>NUCLEOTIDE SEQUENCE [LARGE SCALE GENOMIC DNA]</scope>
    <source>
        <strain evidence="2 3">MAVP-3</strain>
    </source>
</reference>
<dbReference type="Pfam" id="PF03709">
    <property type="entry name" value="OKR_DC_1_N"/>
    <property type="match status" value="1"/>
</dbReference>
<comment type="caution">
    <text evidence="2">The sequence shown here is derived from an EMBL/GenBank/DDBJ whole genome shotgun (WGS) entry which is preliminary data.</text>
</comment>